<keyword evidence="1" id="KW-1133">Transmembrane helix</keyword>
<feature type="transmembrane region" description="Helical" evidence="1">
    <location>
        <begin position="169"/>
        <end position="187"/>
    </location>
</feature>
<accession>A0A343TIT7</accession>
<feature type="transmembrane region" description="Helical" evidence="1">
    <location>
        <begin position="74"/>
        <end position="97"/>
    </location>
</feature>
<evidence type="ECO:0000256" key="1">
    <source>
        <dbReference type="SAM" id="Phobius"/>
    </source>
</evidence>
<dbReference type="EMBL" id="CP025066">
    <property type="protein sequence ID" value="AUX09009.1"/>
    <property type="molecule type" value="Genomic_DNA"/>
</dbReference>
<protein>
    <submittedName>
        <fullName evidence="2">Uncharacterized protein</fullName>
    </submittedName>
</protein>
<gene>
    <name evidence="2" type="ORF">AArcSl_1378</name>
</gene>
<feature type="transmembrane region" description="Helical" evidence="1">
    <location>
        <begin position="34"/>
        <end position="62"/>
    </location>
</feature>
<feature type="transmembrane region" description="Helical" evidence="1">
    <location>
        <begin position="103"/>
        <end position="123"/>
    </location>
</feature>
<feature type="transmembrane region" description="Helical" evidence="1">
    <location>
        <begin position="207"/>
        <end position="227"/>
    </location>
</feature>
<keyword evidence="1" id="KW-0472">Membrane</keyword>
<feature type="transmembrane region" description="Helical" evidence="1">
    <location>
        <begin position="135"/>
        <end position="163"/>
    </location>
</feature>
<sequence>MRLHETWMELAFPRQLDPGSVLGKWKPETTLQEIAYYGWATIGVPLVAIGYPLLLVGVAVRYNATKLDSAATRLGIVGAVLLAAVVWGALSVAAHFQLPWEEFLAVVAASVVAVVSAGAAVFFSRIGGRGTSVVFAYPFALTAIFLPPVVAALFVPALQALIFDPSEALAIWILDSVLVVGGFSEWLRATFSLRAQYLFVEGEGFALMWFAIAVPTGWLLGLLAALADLIRPRPE</sequence>
<organism evidence="2 3">
    <name type="scientific">Halalkaliarchaeum desulfuricum</name>
    <dbReference type="NCBI Taxonomy" id="2055893"/>
    <lineage>
        <taxon>Archaea</taxon>
        <taxon>Methanobacteriati</taxon>
        <taxon>Methanobacteriota</taxon>
        <taxon>Stenosarchaea group</taxon>
        <taxon>Halobacteria</taxon>
        <taxon>Halobacteriales</taxon>
        <taxon>Haloferacaceae</taxon>
        <taxon>Halalkaliarchaeum</taxon>
    </lineage>
</organism>
<keyword evidence="3" id="KW-1185">Reference proteome</keyword>
<evidence type="ECO:0000313" key="3">
    <source>
        <dbReference type="Proteomes" id="UP000263012"/>
    </source>
</evidence>
<keyword evidence="1" id="KW-0812">Transmembrane</keyword>
<reference evidence="3" key="1">
    <citation type="submission" date="2017-11" db="EMBL/GenBank/DDBJ databases">
        <title>Phenotypic and genomic properties of facultatively anaerobic sulfur-reducing natronoarchaea from hypersaline soda lakes.</title>
        <authorList>
            <person name="Sorokin D.Y."/>
            <person name="Kublanov I.V."/>
            <person name="Roman P."/>
            <person name="Sinninghe Damste J.S."/>
            <person name="Golyshin P.N."/>
            <person name="Rojo D."/>
            <person name="Ciordia S."/>
            <person name="Mena M.D.C."/>
            <person name="Ferrer M."/>
            <person name="Messina E."/>
            <person name="Smedile F."/>
            <person name="La Spada G."/>
            <person name="La Cono V."/>
            <person name="Yakimov M.M."/>
        </authorList>
    </citation>
    <scope>NUCLEOTIDE SEQUENCE [LARGE SCALE GENOMIC DNA]</scope>
    <source>
        <strain evidence="3">AArc-Sl</strain>
    </source>
</reference>
<dbReference type="Proteomes" id="UP000263012">
    <property type="component" value="Chromosome"/>
</dbReference>
<dbReference type="AlphaFoldDB" id="A0A343TIT7"/>
<proteinExistence type="predicted"/>
<name>A0A343TIT7_9EURY</name>
<dbReference type="KEGG" id="hdf:AArcSl_1378"/>
<evidence type="ECO:0000313" key="2">
    <source>
        <dbReference type="EMBL" id="AUX09009.1"/>
    </source>
</evidence>